<dbReference type="OrthoDB" id="1939615at2759"/>
<dbReference type="PANTHER" id="PTHR31471">
    <property type="entry name" value="OS02G0116800 PROTEIN"/>
    <property type="match status" value="1"/>
</dbReference>
<keyword evidence="6" id="KW-1185">Reference proteome</keyword>
<evidence type="ECO:0000256" key="2">
    <source>
        <dbReference type="SAM" id="Coils"/>
    </source>
</evidence>
<dbReference type="SMR" id="A0A1J6IBS1"/>
<keyword evidence="2" id="KW-0175">Coiled coil</keyword>
<evidence type="ECO:0000256" key="1">
    <source>
        <dbReference type="ARBA" id="ARBA00005711"/>
    </source>
</evidence>
<proteinExistence type="inferred from homology"/>
<feature type="coiled-coil region" evidence="2">
    <location>
        <begin position="239"/>
        <end position="278"/>
    </location>
</feature>
<feature type="compositionally biased region" description="Basic and acidic residues" evidence="3">
    <location>
        <begin position="37"/>
        <end position="51"/>
    </location>
</feature>
<dbReference type="OMA" id="DQHHQVP"/>
<evidence type="ECO:0000313" key="6">
    <source>
        <dbReference type="Proteomes" id="UP000187609"/>
    </source>
</evidence>
<protein>
    <recommendedName>
        <fullName evidence="4">Remorin C-terminal domain-containing protein</fullName>
    </recommendedName>
</protein>
<evidence type="ECO:0000256" key="3">
    <source>
        <dbReference type="SAM" id="MobiDB-lite"/>
    </source>
</evidence>
<feature type="region of interest" description="Disordered" evidence="3">
    <location>
        <begin position="154"/>
        <end position="184"/>
    </location>
</feature>
<feature type="domain" description="Remorin C-terminal" evidence="4">
    <location>
        <begin position="196"/>
        <end position="302"/>
    </location>
</feature>
<dbReference type="EMBL" id="MJEQ01037188">
    <property type="protein sequence ID" value="OIT02374.1"/>
    <property type="molecule type" value="Genomic_DNA"/>
</dbReference>
<evidence type="ECO:0000259" key="4">
    <source>
        <dbReference type="Pfam" id="PF03763"/>
    </source>
</evidence>
<dbReference type="PANTHER" id="PTHR31471:SF85">
    <property type="entry name" value="REMORIN-LIKE"/>
    <property type="match status" value="1"/>
</dbReference>
<feature type="compositionally biased region" description="Polar residues" evidence="3">
    <location>
        <begin position="168"/>
        <end position="184"/>
    </location>
</feature>
<dbReference type="Proteomes" id="UP000187609">
    <property type="component" value="Unassembled WGS sequence"/>
</dbReference>
<feature type="compositionally biased region" description="Polar residues" evidence="3">
    <location>
        <begin position="110"/>
        <end position="128"/>
    </location>
</feature>
<name>A0A1J6IBS1_NICAT</name>
<dbReference type="InterPro" id="IPR005516">
    <property type="entry name" value="Remorin_C"/>
</dbReference>
<reference evidence="5" key="1">
    <citation type="submission" date="2016-11" db="EMBL/GenBank/DDBJ databases">
        <title>The genome of Nicotiana attenuata.</title>
        <authorList>
            <person name="Xu S."/>
            <person name="Brockmoeller T."/>
            <person name="Gaquerel E."/>
            <person name="Navarro A."/>
            <person name="Kuhl H."/>
            <person name="Gase K."/>
            <person name="Ling Z."/>
            <person name="Zhou W."/>
            <person name="Kreitzer C."/>
            <person name="Stanke M."/>
            <person name="Tang H."/>
            <person name="Lyons E."/>
            <person name="Pandey P."/>
            <person name="Pandey S.P."/>
            <person name="Timmermann B."/>
            <person name="Baldwin I.T."/>
        </authorList>
    </citation>
    <scope>NUCLEOTIDE SEQUENCE [LARGE SCALE GENOMIC DNA]</scope>
    <source>
        <strain evidence="5">UT</strain>
    </source>
</reference>
<gene>
    <name evidence="5" type="ORF">A4A49_41209</name>
</gene>
<dbReference type="KEGG" id="nau:109227113"/>
<feature type="region of interest" description="Disordered" evidence="3">
    <location>
        <begin position="14"/>
        <end position="94"/>
    </location>
</feature>
<accession>A0A1J6IBS1</accession>
<feature type="region of interest" description="Disordered" evidence="3">
    <location>
        <begin position="109"/>
        <end position="128"/>
    </location>
</feature>
<organism evidence="5 6">
    <name type="scientific">Nicotiana attenuata</name>
    <name type="common">Coyote tobacco</name>
    <dbReference type="NCBI Taxonomy" id="49451"/>
    <lineage>
        <taxon>Eukaryota</taxon>
        <taxon>Viridiplantae</taxon>
        <taxon>Streptophyta</taxon>
        <taxon>Embryophyta</taxon>
        <taxon>Tracheophyta</taxon>
        <taxon>Spermatophyta</taxon>
        <taxon>Magnoliopsida</taxon>
        <taxon>eudicotyledons</taxon>
        <taxon>Gunneridae</taxon>
        <taxon>Pentapetalae</taxon>
        <taxon>asterids</taxon>
        <taxon>lamiids</taxon>
        <taxon>Solanales</taxon>
        <taxon>Solanaceae</taxon>
        <taxon>Nicotianoideae</taxon>
        <taxon>Nicotianeae</taxon>
        <taxon>Nicotiana</taxon>
    </lineage>
</organism>
<dbReference type="Pfam" id="PF03763">
    <property type="entry name" value="Remorin_C"/>
    <property type="match status" value="1"/>
</dbReference>
<comment type="similarity">
    <text evidence="1">Belongs to the remorin family.</text>
</comment>
<comment type="caution">
    <text evidence="5">The sequence shown here is derived from an EMBL/GenBank/DDBJ whole genome shotgun (WGS) entry which is preliminary data.</text>
</comment>
<dbReference type="Gramene" id="OIT02374">
    <property type="protein sequence ID" value="OIT02374"/>
    <property type="gene ID" value="A4A49_41209"/>
</dbReference>
<feature type="compositionally biased region" description="Low complexity" evidence="3">
    <location>
        <begin position="14"/>
        <end position="24"/>
    </location>
</feature>
<sequence>MLNDQRALVIANTSNNNTTNNNNNIETDHDDQYDDQNQDRNHRDDHIRDIHALTPTRPPPSTNINRGHRRETWETSSHRSSSLSSEGGAPSENFTTMSREFNALVLAGSSIPTTNNNNGTSHEAEGTSHNNLGRIFEEENMEENNPLAIVADNNNIHLDPSPSPRAHGTTSGTSESSNMSVSQLQGEVTVHRVKKEEVESKINAWQTAKIAKINNRFKREDAVINGWENEEVQKATSWMKKVERKLEEKRAKALEKMENDVANARRKAEERRASAEAKRGTKVARVLELANLMRAVGRAPAKRSFF</sequence>
<dbReference type="STRING" id="49451.A0A1J6IBS1"/>
<evidence type="ECO:0000313" key="5">
    <source>
        <dbReference type="EMBL" id="OIT02374.1"/>
    </source>
</evidence>
<dbReference type="AlphaFoldDB" id="A0A1J6IBS1"/>